<evidence type="ECO:0000256" key="1">
    <source>
        <dbReference type="SAM" id="MobiDB-lite"/>
    </source>
</evidence>
<comment type="caution">
    <text evidence="2">The sequence shown here is derived from an EMBL/GenBank/DDBJ whole genome shotgun (WGS) entry which is preliminary data.</text>
</comment>
<organism evidence="2 3">
    <name type="scientific">Araneus ventricosus</name>
    <name type="common">Orbweaver spider</name>
    <name type="synonym">Epeira ventricosa</name>
    <dbReference type="NCBI Taxonomy" id="182803"/>
    <lineage>
        <taxon>Eukaryota</taxon>
        <taxon>Metazoa</taxon>
        <taxon>Ecdysozoa</taxon>
        <taxon>Arthropoda</taxon>
        <taxon>Chelicerata</taxon>
        <taxon>Arachnida</taxon>
        <taxon>Araneae</taxon>
        <taxon>Araneomorphae</taxon>
        <taxon>Entelegynae</taxon>
        <taxon>Araneoidea</taxon>
        <taxon>Araneidae</taxon>
        <taxon>Araneus</taxon>
    </lineage>
</organism>
<reference evidence="2 3" key="1">
    <citation type="journal article" date="2019" name="Sci. Rep.">
        <title>Orb-weaving spider Araneus ventricosus genome elucidates the spidroin gene catalogue.</title>
        <authorList>
            <person name="Kono N."/>
            <person name="Nakamura H."/>
            <person name="Ohtoshi R."/>
            <person name="Moran D.A.P."/>
            <person name="Shinohara A."/>
            <person name="Yoshida Y."/>
            <person name="Fujiwara M."/>
            <person name="Mori M."/>
            <person name="Tomita M."/>
            <person name="Arakawa K."/>
        </authorList>
    </citation>
    <scope>NUCLEOTIDE SEQUENCE [LARGE SCALE GENOMIC DNA]</scope>
</reference>
<sequence>MELILNLPIQWLVCQLHPNELPLRHLFAHVDRTTTGPRSLTSEIRKSLVGCKKLRVVSSTPIENTICEVTNKKDFKVVLREDLVVVVLAFSMTVEGDESIFSGLNILIVRFVAVFLGCSVHQPGDVQAATISRHTSDEERIPHGFAPTPDGDHSWQDQAEENEHRNVEPGK</sequence>
<feature type="compositionally biased region" description="Basic and acidic residues" evidence="1">
    <location>
        <begin position="150"/>
        <end position="171"/>
    </location>
</feature>
<name>A0A4Y2G1P0_ARAVE</name>
<evidence type="ECO:0000313" key="3">
    <source>
        <dbReference type="Proteomes" id="UP000499080"/>
    </source>
</evidence>
<proteinExistence type="predicted"/>
<protein>
    <submittedName>
        <fullName evidence="2">Uncharacterized protein</fullName>
    </submittedName>
</protein>
<keyword evidence="3" id="KW-1185">Reference proteome</keyword>
<dbReference type="Proteomes" id="UP000499080">
    <property type="component" value="Unassembled WGS sequence"/>
</dbReference>
<feature type="region of interest" description="Disordered" evidence="1">
    <location>
        <begin position="133"/>
        <end position="171"/>
    </location>
</feature>
<evidence type="ECO:0000313" key="2">
    <source>
        <dbReference type="EMBL" id="GBM47640.1"/>
    </source>
</evidence>
<accession>A0A4Y2G1P0</accession>
<gene>
    <name evidence="2" type="ORF">AVEN_120082_1</name>
</gene>
<dbReference type="OrthoDB" id="7986506at2759"/>
<dbReference type="AlphaFoldDB" id="A0A4Y2G1P0"/>
<dbReference type="EMBL" id="BGPR01001188">
    <property type="protein sequence ID" value="GBM47640.1"/>
    <property type="molecule type" value="Genomic_DNA"/>
</dbReference>